<evidence type="ECO:0000313" key="2">
    <source>
        <dbReference type="Proteomes" id="UP000499080"/>
    </source>
</evidence>
<protein>
    <submittedName>
        <fullName evidence="1">Uncharacterized protein</fullName>
    </submittedName>
</protein>
<organism evidence="1 2">
    <name type="scientific">Araneus ventricosus</name>
    <name type="common">Orbweaver spider</name>
    <name type="synonym">Epeira ventricosa</name>
    <dbReference type="NCBI Taxonomy" id="182803"/>
    <lineage>
        <taxon>Eukaryota</taxon>
        <taxon>Metazoa</taxon>
        <taxon>Ecdysozoa</taxon>
        <taxon>Arthropoda</taxon>
        <taxon>Chelicerata</taxon>
        <taxon>Arachnida</taxon>
        <taxon>Araneae</taxon>
        <taxon>Araneomorphae</taxon>
        <taxon>Entelegynae</taxon>
        <taxon>Araneoidea</taxon>
        <taxon>Araneidae</taxon>
        <taxon>Araneus</taxon>
    </lineage>
</organism>
<evidence type="ECO:0000313" key="1">
    <source>
        <dbReference type="EMBL" id="GBM59209.1"/>
    </source>
</evidence>
<name>A0A4Y2H208_ARAVE</name>
<dbReference type="Proteomes" id="UP000499080">
    <property type="component" value="Unassembled WGS sequence"/>
</dbReference>
<proteinExistence type="predicted"/>
<dbReference type="AlphaFoldDB" id="A0A4Y2H208"/>
<dbReference type="EMBL" id="BGPR01001671">
    <property type="protein sequence ID" value="GBM59209.1"/>
    <property type="molecule type" value="Genomic_DNA"/>
</dbReference>
<gene>
    <name evidence="1" type="ORF">AVEN_60406_1</name>
</gene>
<sequence>MHLQAHEPQRFFLFRRWGITRTADGRQAVGRQAEERGLRENHLSLFSNKEYREKENPLNQSRNKVHYIFELSSEHAQELTKFPLMDLVQSLAQIFDFDDNIQF</sequence>
<accession>A0A4Y2H208</accession>
<reference evidence="1 2" key="1">
    <citation type="journal article" date="2019" name="Sci. Rep.">
        <title>Orb-weaving spider Araneus ventricosus genome elucidates the spidroin gene catalogue.</title>
        <authorList>
            <person name="Kono N."/>
            <person name="Nakamura H."/>
            <person name="Ohtoshi R."/>
            <person name="Moran D.A.P."/>
            <person name="Shinohara A."/>
            <person name="Yoshida Y."/>
            <person name="Fujiwara M."/>
            <person name="Mori M."/>
            <person name="Tomita M."/>
            <person name="Arakawa K."/>
        </authorList>
    </citation>
    <scope>NUCLEOTIDE SEQUENCE [LARGE SCALE GENOMIC DNA]</scope>
</reference>
<comment type="caution">
    <text evidence="1">The sequence shown here is derived from an EMBL/GenBank/DDBJ whole genome shotgun (WGS) entry which is preliminary data.</text>
</comment>
<keyword evidence="2" id="KW-1185">Reference proteome</keyword>